<dbReference type="EMBL" id="MN739968">
    <property type="protein sequence ID" value="QHT80373.1"/>
    <property type="molecule type" value="Genomic_DNA"/>
</dbReference>
<dbReference type="SUPFAM" id="SSF52833">
    <property type="entry name" value="Thioredoxin-like"/>
    <property type="match status" value="1"/>
</dbReference>
<reference evidence="3" key="1">
    <citation type="journal article" date="2020" name="Nature">
        <title>Giant virus diversity and host interactions through global metagenomics.</title>
        <authorList>
            <person name="Schulz F."/>
            <person name="Roux S."/>
            <person name="Paez-Espino D."/>
            <person name="Jungbluth S."/>
            <person name="Walsh D.A."/>
            <person name="Denef V.J."/>
            <person name="McMahon K.D."/>
            <person name="Konstantinidis K.T."/>
            <person name="Eloe-Fadrosh E.A."/>
            <person name="Kyrpides N.C."/>
            <person name="Woyke T."/>
        </authorList>
    </citation>
    <scope>NUCLEOTIDE SEQUENCE</scope>
    <source>
        <strain evidence="3">GVMAG-M-3300023184-120</strain>
    </source>
</reference>
<feature type="transmembrane region" description="Helical" evidence="1">
    <location>
        <begin position="17"/>
        <end position="36"/>
    </location>
</feature>
<dbReference type="InterPro" id="IPR051063">
    <property type="entry name" value="PDI"/>
</dbReference>
<keyword evidence="1" id="KW-1133">Transmembrane helix</keyword>
<evidence type="ECO:0000256" key="1">
    <source>
        <dbReference type="SAM" id="Phobius"/>
    </source>
</evidence>
<evidence type="ECO:0000259" key="2">
    <source>
        <dbReference type="PROSITE" id="PS51352"/>
    </source>
</evidence>
<dbReference type="GO" id="GO:0005783">
    <property type="term" value="C:endoplasmic reticulum"/>
    <property type="evidence" value="ECO:0007669"/>
    <property type="project" value="TreeGrafter"/>
</dbReference>
<protein>
    <recommendedName>
        <fullName evidence="2">Thioredoxin domain-containing protein</fullName>
    </recommendedName>
</protein>
<dbReference type="PANTHER" id="PTHR45672">
    <property type="entry name" value="PROTEIN DISULFIDE-ISOMERASE C17H9.14C-RELATED"/>
    <property type="match status" value="1"/>
</dbReference>
<feature type="domain" description="Thioredoxin" evidence="2">
    <location>
        <begin position="29"/>
        <end position="157"/>
    </location>
</feature>
<dbReference type="Gene3D" id="3.40.30.10">
    <property type="entry name" value="Glutaredoxin"/>
    <property type="match status" value="1"/>
</dbReference>
<dbReference type="GO" id="GO:0003756">
    <property type="term" value="F:protein disulfide isomerase activity"/>
    <property type="evidence" value="ECO:0007669"/>
    <property type="project" value="TreeGrafter"/>
</dbReference>
<organism evidence="3">
    <name type="scientific">viral metagenome</name>
    <dbReference type="NCBI Taxonomy" id="1070528"/>
    <lineage>
        <taxon>unclassified sequences</taxon>
        <taxon>metagenomes</taxon>
        <taxon>organismal metagenomes</taxon>
    </lineage>
</organism>
<evidence type="ECO:0000313" key="3">
    <source>
        <dbReference type="EMBL" id="QHT80373.1"/>
    </source>
</evidence>
<dbReference type="InterPro" id="IPR036249">
    <property type="entry name" value="Thioredoxin-like_sf"/>
</dbReference>
<keyword evidence="1" id="KW-0472">Membrane</keyword>
<keyword evidence="1" id="KW-0812">Transmembrane</keyword>
<dbReference type="PROSITE" id="PS51352">
    <property type="entry name" value="THIOREDOXIN_2"/>
    <property type="match status" value="1"/>
</dbReference>
<dbReference type="InterPro" id="IPR013766">
    <property type="entry name" value="Thioredoxin_domain"/>
</dbReference>
<dbReference type="AlphaFoldDB" id="A0A6C0HK55"/>
<dbReference type="GO" id="GO:0006457">
    <property type="term" value="P:protein folding"/>
    <property type="evidence" value="ECO:0007669"/>
    <property type="project" value="TreeGrafter"/>
</dbReference>
<dbReference type="Pfam" id="PF00085">
    <property type="entry name" value="Thioredoxin"/>
    <property type="match status" value="1"/>
</dbReference>
<name>A0A6C0HK55_9ZZZZ</name>
<accession>A0A6C0HK55</accession>
<dbReference type="CDD" id="cd02961">
    <property type="entry name" value="PDI_a_family"/>
    <property type="match status" value="1"/>
</dbReference>
<sequence>MPGIKQIFLNVFNPKKMTLWLILLLIGLVVSGMYVYNSSKSTLKGKAEADIPNSGGASKDIVVYFFYADWCPHCKSAKGPWQKFQANYDKKVINNYKVLCKPVDCSEPHDNPNKPLMDKYDVTGFPTIKVIKNGKVIDFDAKITEASMSQFVDNVVGNEM</sequence>
<proteinExistence type="predicted"/>